<dbReference type="PANTHER" id="PTHR37168:SF2">
    <property type="entry name" value="CRISPR-ASSOCIATED EXONUCLEASE CAS4"/>
    <property type="match status" value="1"/>
</dbReference>
<evidence type="ECO:0000256" key="4">
    <source>
        <dbReference type="ARBA" id="ARBA00022839"/>
    </source>
</evidence>
<evidence type="ECO:0000256" key="6">
    <source>
        <dbReference type="ARBA" id="ARBA00023014"/>
    </source>
</evidence>
<sequence length="165" mass="19444">MTPKITGILVNCYLICPRKVWLVSRQIGPSKDNIHLQLGEILRQESYERELREVHIEHLALDVVIIRDENLIIAEVKKSSKAKKAARMQLAFYLYELKRMGIEAEGELRFPEERKRERLILDESLQKEIEIVMEDIKQLLKSEKPPQPKWIGYCRNCAHSEFCWA</sequence>
<feature type="domain" description="DUF83" evidence="10">
    <location>
        <begin position="6"/>
        <end position="165"/>
    </location>
</feature>
<comment type="cofactor">
    <cofactor evidence="9">
        <name>Mg(2+)</name>
        <dbReference type="ChEBI" id="CHEBI:18420"/>
    </cofactor>
    <cofactor evidence="9">
        <name>Mn(2+)</name>
        <dbReference type="ChEBI" id="CHEBI:29035"/>
    </cofactor>
    <text evidence="9">Mg(2+) or Mn(2+) required for ssDNA cleavage activity.</text>
</comment>
<organism evidence="11 12">
    <name type="scientific">Pseudothermotoga thermarum DSM 5069</name>
    <dbReference type="NCBI Taxonomy" id="688269"/>
    <lineage>
        <taxon>Bacteria</taxon>
        <taxon>Thermotogati</taxon>
        <taxon>Thermotogota</taxon>
        <taxon>Thermotogae</taxon>
        <taxon>Thermotogales</taxon>
        <taxon>Thermotogaceae</taxon>
        <taxon>Pseudothermotoga</taxon>
    </lineage>
</organism>
<comment type="similarity">
    <text evidence="9">Belongs to the CRISPR-associated exonuclease Cas4 family.</text>
</comment>
<evidence type="ECO:0000256" key="3">
    <source>
        <dbReference type="ARBA" id="ARBA00022801"/>
    </source>
</evidence>
<keyword evidence="4 9" id="KW-0269">Exonuclease</keyword>
<evidence type="ECO:0000259" key="10">
    <source>
        <dbReference type="Pfam" id="PF01930"/>
    </source>
</evidence>
<proteinExistence type="inferred from homology"/>
<evidence type="ECO:0000313" key="12">
    <source>
        <dbReference type="Proteomes" id="UP000006804"/>
    </source>
</evidence>
<dbReference type="EC" id="3.1.12.1" evidence="9"/>
<dbReference type="STRING" id="688269.Theth_1161"/>
<dbReference type="PATRIC" id="fig|688269.3.peg.1196"/>
<dbReference type="Gene3D" id="3.90.320.10">
    <property type="match status" value="1"/>
</dbReference>
<dbReference type="EMBL" id="CP002351">
    <property type="protein sequence ID" value="AEH51234.1"/>
    <property type="molecule type" value="Genomic_DNA"/>
</dbReference>
<keyword evidence="3 9" id="KW-0378">Hydrolase</keyword>
<dbReference type="Pfam" id="PF01930">
    <property type="entry name" value="Cas_Cas4"/>
    <property type="match status" value="1"/>
</dbReference>
<keyword evidence="8 9" id="KW-0464">Manganese</keyword>
<dbReference type="InterPro" id="IPR022765">
    <property type="entry name" value="Dna2/Cas4_DUF83"/>
</dbReference>
<comment type="cofactor">
    <cofactor evidence="9">
        <name>iron-sulfur cluster</name>
        <dbReference type="ChEBI" id="CHEBI:30408"/>
    </cofactor>
</comment>
<keyword evidence="5 9" id="KW-0408">Iron</keyword>
<evidence type="ECO:0000313" key="11">
    <source>
        <dbReference type="EMBL" id="AEH51234.1"/>
    </source>
</evidence>
<accession>F7YTL2</accession>
<protein>
    <recommendedName>
        <fullName evidence="9">CRISPR-associated exonuclease Cas4</fullName>
        <ecNumber evidence="9">3.1.12.1</ecNumber>
    </recommendedName>
</protein>
<dbReference type="KEGG" id="tta:Theth_1161"/>
<dbReference type="GO" id="GO:0051607">
    <property type="term" value="P:defense response to virus"/>
    <property type="evidence" value="ECO:0007669"/>
    <property type="project" value="UniProtKB-KW"/>
</dbReference>
<dbReference type="NCBIfam" id="TIGR00372">
    <property type="entry name" value="cas4"/>
    <property type="match status" value="1"/>
</dbReference>
<dbReference type="RefSeq" id="WP_013932453.1">
    <property type="nucleotide sequence ID" value="NC_015707.1"/>
</dbReference>
<dbReference type="GO" id="GO:0046872">
    <property type="term" value="F:metal ion binding"/>
    <property type="evidence" value="ECO:0007669"/>
    <property type="project" value="UniProtKB-KW"/>
</dbReference>
<dbReference type="PANTHER" id="PTHR37168">
    <property type="entry name" value="CRISPR-ASSOCIATED EXONUCLEASE CAS4"/>
    <property type="match status" value="1"/>
</dbReference>
<evidence type="ECO:0000256" key="1">
    <source>
        <dbReference type="ARBA" id="ARBA00022722"/>
    </source>
</evidence>
<dbReference type="OrthoDB" id="9794720at2"/>
<evidence type="ECO:0000256" key="9">
    <source>
        <dbReference type="RuleBase" id="RU365022"/>
    </source>
</evidence>
<comment type="function">
    <text evidence="9">CRISPR (clustered regularly interspaced short palindromic repeat) is an adaptive immune system that provides protection against mobile genetic elements (viruses, transposable elements and conjugative plasmids). CRISPR clusters contain sequences complementary to antecedent mobile elements and target invading nucleic acids. CRISPR clusters are transcribed and processed into CRISPR RNA (crRNA).</text>
</comment>
<keyword evidence="1 9" id="KW-0540">Nuclease</keyword>
<reference evidence="11 12" key="1">
    <citation type="submission" date="2010-11" db="EMBL/GenBank/DDBJ databases">
        <title>The complete genome of Thermotoga thermarum DSM 5069.</title>
        <authorList>
            <consortium name="US DOE Joint Genome Institute (JGI-PGF)"/>
            <person name="Lucas S."/>
            <person name="Copeland A."/>
            <person name="Lapidus A."/>
            <person name="Bruce D."/>
            <person name="Goodwin L."/>
            <person name="Pitluck S."/>
            <person name="Kyrpides N."/>
            <person name="Mavromatis K."/>
            <person name="Ivanova N."/>
            <person name="Zeytun A."/>
            <person name="Brettin T."/>
            <person name="Detter J.C."/>
            <person name="Tapia R."/>
            <person name="Han C."/>
            <person name="Land M."/>
            <person name="Hauser L."/>
            <person name="Markowitz V."/>
            <person name="Cheng J.-F."/>
            <person name="Hugenholtz P."/>
            <person name="Woyke T."/>
            <person name="Wu D."/>
            <person name="Spring S."/>
            <person name="Schroeder M."/>
            <person name="Brambilla E."/>
            <person name="Klenk H.-P."/>
            <person name="Eisen J.A."/>
        </authorList>
    </citation>
    <scope>NUCLEOTIDE SEQUENCE [LARGE SCALE GENOMIC DNA]</scope>
    <source>
        <strain evidence="11 12">DSM 5069</strain>
    </source>
</reference>
<keyword evidence="2 9" id="KW-0479">Metal-binding</keyword>
<dbReference type="eggNOG" id="COG1468">
    <property type="taxonomic scope" value="Bacteria"/>
</dbReference>
<dbReference type="HOGENOM" id="CLU_133784_0_0_0"/>
<evidence type="ECO:0000256" key="2">
    <source>
        <dbReference type="ARBA" id="ARBA00022723"/>
    </source>
</evidence>
<evidence type="ECO:0000256" key="8">
    <source>
        <dbReference type="ARBA" id="ARBA00023211"/>
    </source>
</evidence>
<evidence type="ECO:0000256" key="5">
    <source>
        <dbReference type="ARBA" id="ARBA00023004"/>
    </source>
</evidence>
<keyword evidence="12" id="KW-1185">Reference proteome</keyword>
<name>F7YTL2_9THEM</name>
<keyword evidence="6 9" id="KW-0411">Iron-sulfur</keyword>
<gene>
    <name evidence="11" type="ORF">Theth_1161</name>
</gene>
<evidence type="ECO:0000256" key="7">
    <source>
        <dbReference type="ARBA" id="ARBA00023118"/>
    </source>
</evidence>
<dbReference type="InterPro" id="IPR011604">
    <property type="entry name" value="PDDEXK-like_dom_sf"/>
</dbReference>
<dbReference type="AlphaFoldDB" id="F7YTL2"/>
<keyword evidence="7 9" id="KW-0051">Antiviral defense</keyword>
<dbReference type="Proteomes" id="UP000006804">
    <property type="component" value="Chromosome"/>
</dbReference>
<dbReference type="InterPro" id="IPR013343">
    <property type="entry name" value="CRISPR-assoc_prot_Cas4"/>
</dbReference>
<dbReference type="GO" id="GO:0004527">
    <property type="term" value="F:exonuclease activity"/>
    <property type="evidence" value="ECO:0007669"/>
    <property type="project" value="UniProtKB-KW"/>
</dbReference>
<dbReference type="GO" id="GO:0051536">
    <property type="term" value="F:iron-sulfur cluster binding"/>
    <property type="evidence" value="ECO:0007669"/>
    <property type="project" value="UniProtKB-KW"/>
</dbReference>